<gene>
    <name evidence="1" type="ORF">N482_02330</name>
</gene>
<evidence type="ECO:0000313" key="1">
    <source>
        <dbReference type="EMBL" id="KZN46097.1"/>
    </source>
</evidence>
<comment type="caution">
    <text evidence="1">The sequence shown here is derived from an EMBL/GenBank/DDBJ whole genome shotgun (WGS) entry which is preliminary data.</text>
</comment>
<evidence type="ECO:0000313" key="2">
    <source>
        <dbReference type="Proteomes" id="UP000076587"/>
    </source>
</evidence>
<sequence length="79" mass="9481">MNEQNIYAVDLRRYECPQLFVQFKWQLRTNRDHVGVIRFSYSKEQDISDVIRYLESQKMSFSVTTDSNINFIEVHSTDV</sequence>
<reference evidence="1 2" key="1">
    <citation type="submission" date="2013-07" db="EMBL/GenBank/DDBJ databases">
        <title>Comparative Genomic and Metabolomic Analysis of Twelve Strains of Pseudoalteromonas luteoviolacea.</title>
        <authorList>
            <person name="Vynne N.G."/>
            <person name="Mansson M."/>
            <person name="Gram L."/>
        </authorList>
    </citation>
    <scope>NUCLEOTIDE SEQUENCE [LARGE SCALE GENOMIC DNA]</scope>
    <source>
        <strain evidence="1 2">NCIMB 1942</strain>
    </source>
</reference>
<organism evidence="1 2">
    <name type="scientific">Pseudoalteromonas luteoviolacea NCIMB 1942</name>
    <dbReference type="NCBI Taxonomy" id="1365253"/>
    <lineage>
        <taxon>Bacteria</taxon>
        <taxon>Pseudomonadati</taxon>
        <taxon>Pseudomonadota</taxon>
        <taxon>Gammaproteobacteria</taxon>
        <taxon>Alteromonadales</taxon>
        <taxon>Pseudoalteromonadaceae</taxon>
        <taxon>Pseudoalteromonas</taxon>
    </lineage>
</organism>
<protein>
    <submittedName>
        <fullName evidence="1">Uncharacterized protein</fullName>
    </submittedName>
</protein>
<name>A0A167B2X7_9GAMM</name>
<proteinExistence type="predicted"/>
<dbReference type="Proteomes" id="UP000076587">
    <property type="component" value="Unassembled WGS sequence"/>
</dbReference>
<accession>A0A167B2X7</accession>
<dbReference type="PATRIC" id="fig|1365253.3.peg.3123"/>
<dbReference type="EMBL" id="AUXT01000172">
    <property type="protein sequence ID" value="KZN46097.1"/>
    <property type="molecule type" value="Genomic_DNA"/>
</dbReference>
<dbReference type="AlphaFoldDB" id="A0A167B2X7"/>